<name>A0A6J1P6R2_BICAN</name>
<dbReference type="PANTHER" id="PTHR12027">
    <property type="entry name" value="WNT RELATED"/>
    <property type="match status" value="1"/>
</dbReference>
<dbReference type="GO" id="GO:0005109">
    <property type="term" value="F:frizzled binding"/>
    <property type="evidence" value="ECO:0007669"/>
    <property type="project" value="TreeGrafter"/>
</dbReference>
<evidence type="ECO:0000256" key="6">
    <source>
        <dbReference type="ARBA" id="ARBA00022687"/>
    </source>
</evidence>
<dbReference type="RefSeq" id="XP_023953537.2">
    <property type="nucleotide sequence ID" value="XM_024097769.2"/>
</dbReference>
<protein>
    <recommendedName>
        <fullName evidence="8">Protein Wnt</fullName>
    </recommendedName>
</protein>
<dbReference type="PRINTS" id="PR01349">
    <property type="entry name" value="WNTPROTEIN"/>
</dbReference>
<evidence type="ECO:0000256" key="5">
    <source>
        <dbReference type="ARBA" id="ARBA00022530"/>
    </source>
</evidence>
<evidence type="ECO:0000256" key="7">
    <source>
        <dbReference type="ARBA" id="ARBA00023157"/>
    </source>
</evidence>
<organism evidence="10 11">
    <name type="scientific">Bicyclus anynana</name>
    <name type="common">Squinting bush brown butterfly</name>
    <dbReference type="NCBI Taxonomy" id="110368"/>
    <lineage>
        <taxon>Eukaryota</taxon>
        <taxon>Metazoa</taxon>
        <taxon>Ecdysozoa</taxon>
        <taxon>Arthropoda</taxon>
        <taxon>Hexapoda</taxon>
        <taxon>Insecta</taxon>
        <taxon>Pterygota</taxon>
        <taxon>Neoptera</taxon>
        <taxon>Endopterygota</taxon>
        <taxon>Lepidoptera</taxon>
        <taxon>Glossata</taxon>
        <taxon>Ditrysia</taxon>
        <taxon>Papilionoidea</taxon>
        <taxon>Nymphalidae</taxon>
        <taxon>Satyrinae</taxon>
        <taxon>Satyrini</taxon>
        <taxon>Mycalesina</taxon>
        <taxon>Bicyclus</taxon>
    </lineage>
</organism>
<keyword evidence="5" id="KW-0272">Extracellular matrix</keyword>
<keyword evidence="7" id="KW-1015">Disulfide bond</keyword>
<keyword evidence="9" id="KW-0732">Signal</keyword>
<keyword evidence="10" id="KW-1185">Reference proteome</keyword>
<dbReference type="AlphaFoldDB" id="A0A6J1P6R2"/>
<evidence type="ECO:0000313" key="10">
    <source>
        <dbReference type="Proteomes" id="UP001652582"/>
    </source>
</evidence>
<dbReference type="GO" id="GO:0005615">
    <property type="term" value="C:extracellular space"/>
    <property type="evidence" value="ECO:0007669"/>
    <property type="project" value="TreeGrafter"/>
</dbReference>
<dbReference type="InterPro" id="IPR005817">
    <property type="entry name" value="Wnt"/>
</dbReference>
<keyword evidence="3 8" id="KW-0217">Developmental protein</keyword>
<evidence type="ECO:0000256" key="3">
    <source>
        <dbReference type="ARBA" id="ARBA00022473"/>
    </source>
</evidence>
<comment type="function">
    <text evidence="8">Ligand for members of the frizzled family of seven transmembrane receptors.</text>
</comment>
<dbReference type="KEGG" id="bany:112057276"/>
<dbReference type="GeneID" id="112057276"/>
<dbReference type="InterPro" id="IPR043158">
    <property type="entry name" value="Wnt_C"/>
</dbReference>
<dbReference type="Pfam" id="PF00110">
    <property type="entry name" value="wnt"/>
    <property type="match status" value="1"/>
</dbReference>
<keyword evidence="6 8" id="KW-0879">Wnt signaling pathway</keyword>
<evidence type="ECO:0000313" key="11">
    <source>
        <dbReference type="RefSeq" id="XP_023953537.2"/>
    </source>
</evidence>
<keyword evidence="4" id="KW-0964">Secreted</keyword>
<reference evidence="11" key="1">
    <citation type="submission" date="2025-08" db="UniProtKB">
        <authorList>
            <consortium name="RefSeq"/>
        </authorList>
    </citation>
    <scope>IDENTIFICATION</scope>
</reference>
<dbReference type="GO" id="GO:0045165">
    <property type="term" value="P:cell fate commitment"/>
    <property type="evidence" value="ECO:0007669"/>
    <property type="project" value="TreeGrafter"/>
</dbReference>
<comment type="subcellular location">
    <subcellularLocation>
        <location evidence="1 8">Secreted</location>
        <location evidence="1 8">Extracellular space</location>
        <location evidence="1 8">Extracellular matrix</location>
    </subcellularLocation>
</comment>
<evidence type="ECO:0000256" key="2">
    <source>
        <dbReference type="ARBA" id="ARBA00005683"/>
    </source>
</evidence>
<dbReference type="OrthoDB" id="5945655at2759"/>
<dbReference type="GO" id="GO:0005125">
    <property type="term" value="F:cytokine activity"/>
    <property type="evidence" value="ECO:0007669"/>
    <property type="project" value="TreeGrafter"/>
</dbReference>
<evidence type="ECO:0000256" key="4">
    <source>
        <dbReference type="ARBA" id="ARBA00022525"/>
    </source>
</evidence>
<dbReference type="GO" id="GO:0060070">
    <property type="term" value="P:canonical Wnt signaling pathway"/>
    <property type="evidence" value="ECO:0007669"/>
    <property type="project" value="TreeGrafter"/>
</dbReference>
<dbReference type="Proteomes" id="UP001652582">
    <property type="component" value="Chromosome 3"/>
</dbReference>
<accession>A0A6J1P6R2</accession>
<dbReference type="SMART" id="SM00097">
    <property type="entry name" value="WNT1"/>
    <property type="match status" value="1"/>
</dbReference>
<proteinExistence type="inferred from homology"/>
<gene>
    <name evidence="11" type="primary">LOC112057276</name>
</gene>
<feature type="chain" id="PRO_5045309807" description="Protein Wnt" evidence="9">
    <location>
        <begin position="26"/>
        <end position="341"/>
    </location>
</feature>
<evidence type="ECO:0000256" key="9">
    <source>
        <dbReference type="SAM" id="SignalP"/>
    </source>
</evidence>
<feature type="signal peptide" evidence="9">
    <location>
        <begin position="1"/>
        <end position="25"/>
    </location>
</feature>
<comment type="similarity">
    <text evidence="2 8">Belongs to the Wnt family.</text>
</comment>
<evidence type="ECO:0000256" key="1">
    <source>
        <dbReference type="ARBA" id="ARBA00004498"/>
    </source>
</evidence>
<evidence type="ECO:0000256" key="8">
    <source>
        <dbReference type="RuleBase" id="RU003500"/>
    </source>
</evidence>
<dbReference type="Gene3D" id="3.30.2460.20">
    <property type="match status" value="1"/>
</dbReference>
<dbReference type="PANTHER" id="PTHR12027:SF97">
    <property type="entry name" value="PROTEIN WNT-4"/>
    <property type="match status" value="1"/>
</dbReference>
<sequence length="341" mass="38189">MFKSSVFTLLIYFTVSILALKNVEGSRPVLEKTVEALFADRSEVIHPATCKVFTSSTRQSKMCKREPGLPNILVKAKQQAIKACEETFQYDRWNCSLVFNKKPKRSIFKKIYRETAFIHSLVAASITHAVAKGCASGELSRCSCIGSFRNASNVQMRGGCGDDFKFGKRFAKNFLEWKTAGNDQIADALKQDVNIGIDSIGEQLKEVCKCHGFSGSCTTKTCWKRLGPFNSAMGLLKKHYHHAVKKKLVNFTSKRAVTVKVKRKLKMDLKNLVYFQKTPNLCVSTKGRVCKDKHNCATLCCGRGFVVTQKTVASRCRCKMVNCCVVKCDTCVEEVDVYTCK</sequence>
<dbReference type="GO" id="GO:0030182">
    <property type="term" value="P:neuron differentiation"/>
    <property type="evidence" value="ECO:0007669"/>
    <property type="project" value="TreeGrafter"/>
</dbReference>